<proteinExistence type="predicted"/>
<feature type="chain" id="PRO_5013245997" description="Lipoprotein" evidence="1">
    <location>
        <begin position="21"/>
        <end position="125"/>
    </location>
</feature>
<dbReference type="EMBL" id="LT670818">
    <property type="protein sequence ID" value="SHH25551.1"/>
    <property type="molecule type" value="Genomic_DNA"/>
</dbReference>
<accession>A0A1M5RH37</accession>
<dbReference type="OrthoDB" id="7862470at2"/>
<gene>
    <name evidence="2" type="ORF">SAMN05444169_6563</name>
</gene>
<dbReference type="PROSITE" id="PS51257">
    <property type="entry name" value="PROKAR_LIPOPROTEIN"/>
    <property type="match status" value="1"/>
</dbReference>
<evidence type="ECO:0000313" key="3">
    <source>
        <dbReference type="Proteomes" id="UP000190675"/>
    </source>
</evidence>
<dbReference type="RefSeq" id="WP_079574033.1">
    <property type="nucleotide sequence ID" value="NZ_LT670818.1"/>
</dbReference>
<reference evidence="2 3" key="1">
    <citation type="submission" date="2016-11" db="EMBL/GenBank/DDBJ databases">
        <authorList>
            <person name="Jaros S."/>
            <person name="Januszkiewicz K."/>
            <person name="Wedrychowicz H."/>
        </authorList>
    </citation>
    <scope>NUCLEOTIDE SEQUENCE [LARGE SCALE GENOMIC DNA]</scope>
    <source>
        <strain evidence="2 3">GAS242</strain>
    </source>
</reference>
<protein>
    <recommendedName>
        <fullName evidence="4">Lipoprotein</fullName>
    </recommendedName>
</protein>
<name>A0A1M5RH37_9BRAD</name>
<dbReference type="Proteomes" id="UP000190675">
    <property type="component" value="Chromosome I"/>
</dbReference>
<keyword evidence="1" id="KW-0732">Signal</keyword>
<evidence type="ECO:0008006" key="4">
    <source>
        <dbReference type="Google" id="ProtNLM"/>
    </source>
</evidence>
<evidence type="ECO:0000313" key="2">
    <source>
        <dbReference type="EMBL" id="SHH25551.1"/>
    </source>
</evidence>
<feature type="signal peptide" evidence="1">
    <location>
        <begin position="1"/>
        <end position="20"/>
    </location>
</feature>
<organism evidence="2 3">
    <name type="scientific">Bradyrhizobium erythrophlei</name>
    <dbReference type="NCBI Taxonomy" id="1437360"/>
    <lineage>
        <taxon>Bacteria</taxon>
        <taxon>Pseudomonadati</taxon>
        <taxon>Pseudomonadota</taxon>
        <taxon>Alphaproteobacteria</taxon>
        <taxon>Hyphomicrobiales</taxon>
        <taxon>Nitrobacteraceae</taxon>
        <taxon>Bradyrhizobium</taxon>
    </lineage>
</organism>
<sequence>MRNLGIVALCAALGGCASSAADISPAYVSPVAYQSYTCQQLAMEAQAISTRATTLSGAQDKQRTNDGLATAAAVVIFWPAAFFVGGDKQTAAELAQMKGQMVAVEQASNAKKCGIQFQGPRPPGT</sequence>
<dbReference type="AlphaFoldDB" id="A0A1M5RH37"/>
<evidence type="ECO:0000256" key="1">
    <source>
        <dbReference type="SAM" id="SignalP"/>
    </source>
</evidence>